<keyword evidence="1" id="KW-0812">Transmembrane</keyword>
<gene>
    <name evidence="2" type="ORF">EFK07_01995</name>
</gene>
<feature type="transmembrane region" description="Helical" evidence="1">
    <location>
        <begin position="6"/>
        <end position="26"/>
    </location>
</feature>
<dbReference type="GeneID" id="97169370"/>
<keyword evidence="1" id="KW-0472">Membrane</keyword>
<evidence type="ECO:0000256" key="1">
    <source>
        <dbReference type="SAM" id="Phobius"/>
    </source>
</evidence>
<feature type="transmembrane region" description="Helical" evidence="1">
    <location>
        <begin position="189"/>
        <end position="208"/>
    </location>
</feature>
<organism evidence="2 3">
    <name type="scientific">Pseudomonas putida</name>
    <name type="common">Arthrobacter siderocapsulatus</name>
    <dbReference type="NCBI Taxonomy" id="303"/>
    <lineage>
        <taxon>Bacteria</taxon>
        <taxon>Pseudomonadati</taxon>
        <taxon>Pseudomonadota</taxon>
        <taxon>Gammaproteobacteria</taxon>
        <taxon>Pseudomonadales</taxon>
        <taxon>Pseudomonadaceae</taxon>
        <taxon>Pseudomonas</taxon>
    </lineage>
</organism>
<reference evidence="2 3" key="1">
    <citation type="submission" date="2018-10" db="EMBL/GenBank/DDBJ databases">
        <title>An outbreak of IMP-63 producing strain in France.</title>
        <authorList>
            <person name="Bour M."/>
            <person name="Liapis E."/>
            <person name="Plesiat P."/>
        </authorList>
    </citation>
    <scope>NUCLEOTIDE SEQUENCE [LARGE SCALE GENOMIC DNA]</scope>
    <source>
        <strain evidence="2 3">12917</strain>
    </source>
</reference>
<comment type="caution">
    <text evidence="2">The sequence shown here is derived from an EMBL/GenBank/DDBJ whole genome shotgun (WGS) entry which is preliminary data.</text>
</comment>
<feature type="transmembrane region" description="Helical" evidence="1">
    <location>
        <begin position="228"/>
        <end position="248"/>
    </location>
</feature>
<protein>
    <submittedName>
        <fullName evidence="2">Uncharacterized protein</fullName>
    </submittedName>
</protein>
<name>A0A3M8TK83_PSEPU</name>
<dbReference type="EMBL" id="RJAI01000003">
    <property type="protein sequence ID" value="RNF93485.1"/>
    <property type="molecule type" value="Genomic_DNA"/>
</dbReference>
<evidence type="ECO:0000313" key="2">
    <source>
        <dbReference type="EMBL" id="RNF93485.1"/>
    </source>
</evidence>
<proteinExistence type="predicted"/>
<evidence type="ECO:0000313" key="3">
    <source>
        <dbReference type="Proteomes" id="UP000278162"/>
    </source>
</evidence>
<keyword evidence="1" id="KW-1133">Transmembrane helix</keyword>
<dbReference type="RefSeq" id="WP_061551271.1">
    <property type="nucleotide sequence ID" value="NZ_RJAI01000003.1"/>
</dbReference>
<sequence>MQEFLSNNWLSIFSIVIGFFVAYIFYRLQKKDSASASAERKKHANAELIDVVESYIINKQEISRSVINNLIDASERFHSVVLRPNCTAITLLQDVALRLQRSRHLDIPQKSEYSVKIDALIRQVKMEMTPLTWETMTSDAKAIIEEVVSLVPEEKRPEVEEKLGVLASLSELVSNHGELIKLVGENSKLSWFTAALAGVTAALLASAVGRKVFATLEEPTFFIVAKSGTLFVWISALLILGGVAVYFLRDKKKAEVPAGEN</sequence>
<dbReference type="AlphaFoldDB" id="A0A3M8TK83"/>
<dbReference type="Proteomes" id="UP000278162">
    <property type="component" value="Unassembled WGS sequence"/>
</dbReference>
<accession>A0A3M8TK83</accession>